<dbReference type="AlphaFoldDB" id="I4YVW9"/>
<dbReference type="InterPro" id="IPR036291">
    <property type="entry name" value="NAD(P)-bd_dom_sf"/>
</dbReference>
<accession>I4YVW9</accession>
<keyword evidence="2" id="KW-0560">Oxidoreductase</keyword>
<dbReference type="RefSeq" id="WP_009764161.1">
    <property type="nucleotide sequence ID" value="NZ_CP141048.1"/>
</dbReference>
<dbReference type="PROSITE" id="PS00061">
    <property type="entry name" value="ADH_SHORT"/>
    <property type="match status" value="1"/>
</dbReference>
<dbReference type="InterPro" id="IPR002347">
    <property type="entry name" value="SDR_fam"/>
</dbReference>
<name>I4YVW9_9HYPH</name>
<dbReference type="PANTHER" id="PTHR43669:SF14">
    <property type="entry name" value="OXIDOREDUCTASE"/>
    <property type="match status" value="1"/>
</dbReference>
<dbReference type="EMBL" id="JH660645">
    <property type="protein sequence ID" value="EIM28111.1"/>
    <property type="molecule type" value="Genomic_DNA"/>
</dbReference>
<gene>
    <name evidence="4" type="ORF">MicloDRAFT_00046890</name>
</gene>
<comment type="similarity">
    <text evidence="1">Belongs to the short-chain dehydrogenases/reductases (SDR) family.</text>
</comment>
<dbReference type="NCBIfam" id="NF005711">
    <property type="entry name" value="PRK07523.1"/>
    <property type="match status" value="1"/>
</dbReference>
<evidence type="ECO:0000313" key="5">
    <source>
        <dbReference type="Proteomes" id="UP000003947"/>
    </source>
</evidence>
<organism evidence="4 5">
    <name type="scientific">Microvirga lotononidis</name>
    <dbReference type="NCBI Taxonomy" id="864069"/>
    <lineage>
        <taxon>Bacteria</taxon>
        <taxon>Pseudomonadati</taxon>
        <taxon>Pseudomonadota</taxon>
        <taxon>Alphaproteobacteria</taxon>
        <taxon>Hyphomicrobiales</taxon>
        <taxon>Methylobacteriaceae</taxon>
        <taxon>Microvirga</taxon>
    </lineage>
</organism>
<dbReference type="InterPro" id="IPR057326">
    <property type="entry name" value="KR_dom"/>
</dbReference>
<evidence type="ECO:0000259" key="3">
    <source>
        <dbReference type="SMART" id="SM00822"/>
    </source>
</evidence>
<protein>
    <recommendedName>
        <fullName evidence="3">Ketoreductase domain-containing protein</fullName>
    </recommendedName>
</protein>
<dbReference type="Proteomes" id="UP000003947">
    <property type="component" value="Unassembled WGS sequence"/>
</dbReference>
<dbReference type="InterPro" id="IPR020904">
    <property type="entry name" value="Sc_DH/Rdtase_CS"/>
</dbReference>
<dbReference type="SUPFAM" id="SSF51735">
    <property type="entry name" value="NAD(P)-binding Rossmann-fold domains"/>
    <property type="match status" value="1"/>
</dbReference>
<proteinExistence type="inferred from homology"/>
<dbReference type="SMART" id="SM00822">
    <property type="entry name" value="PKS_KR"/>
    <property type="match status" value="1"/>
</dbReference>
<keyword evidence="5" id="KW-1185">Reference proteome</keyword>
<dbReference type="PATRIC" id="fig|864069.3.peg.5056"/>
<dbReference type="Pfam" id="PF13561">
    <property type="entry name" value="adh_short_C2"/>
    <property type="match status" value="1"/>
</dbReference>
<reference evidence="4 5" key="1">
    <citation type="submission" date="2012-02" db="EMBL/GenBank/DDBJ databases">
        <title>Improved High-Quality Draft sequence of Microvirga sp. WSM3557.</title>
        <authorList>
            <consortium name="US DOE Joint Genome Institute"/>
            <person name="Lucas S."/>
            <person name="Han J."/>
            <person name="Lapidus A."/>
            <person name="Cheng J.-F."/>
            <person name="Goodwin L."/>
            <person name="Pitluck S."/>
            <person name="Peters L."/>
            <person name="Zhang X."/>
            <person name="Detter J.C."/>
            <person name="Han C."/>
            <person name="Tapia R."/>
            <person name="Land M."/>
            <person name="Hauser L."/>
            <person name="Kyrpides N."/>
            <person name="Ivanova N."/>
            <person name="Pagani I."/>
            <person name="Brau L."/>
            <person name="Yates R."/>
            <person name="O'Hara G."/>
            <person name="Rui T."/>
            <person name="Howieson J."/>
            <person name="Reeve W."/>
            <person name="Woyke T."/>
        </authorList>
    </citation>
    <scope>NUCLEOTIDE SEQUENCE [LARGE SCALE GENOMIC DNA]</scope>
    <source>
        <strain evidence="4 5">WSM3557</strain>
    </source>
</reference>
<dbReference type="HOGENOM" id="CLU_010194_1_1_5"/>
<dbReference type="FunFam" id="3.40.50.720:FF:000084">
    <property type="entry name" value="Short-chain dehydrogenase reductase"/>
    <property type="match status" value="1"/>
</dbReference>
<feature type="domain" description="Ketoreductase" evidence="3">
    <location>
        <begin position="12"/>
        <end position="181"/>
    </location>
</feature>
<dbReference type="OrthoDB" id="286404at2"/>
<dbReference type="CDD" id="cd05347">
    <property type="entry name" value="Ga5DH-like_SDR_c"/>
    <property type="match status" value="1"/>
</dbReference>
<dbReference type="Gene3D" id="3.40.50.720">
    <property type="entry name" value="NAD(P)-binding Rossmann-like Domain"/>
    <property type="match status" value="1"/>
</dbReference>
<dbReference type="PRINTS" id="PR00081">
    <property type="entry name" value="GDHRDH"/>
</dbReference>
<evidence type="ECO:0000256" key="2">
    <source>
        <dbReference type="ARBA" id="ARBA00023002"/>
    </source>
</evidence>
<evidence type="ECO:0000256" key="1">
    <source>
        <dbReference type="ARBA" id="ARBA00006484"/>
    </source>
</evidence>
<dbReference type="STRING" id="864069.MicloDRAFT_00046890"/>
<evidence type="ECO:0000313" key="4">
    <source>
        <dbReference type="EMBL" id="EIM28111.1"/>
    </source>
</evidence>
<dbReference type="PRINTS" id="PR00080">
    <property type="entry name" value="SDRFAMILY"/>
</dbReference>
<dbReference type="eggNOG" id="COG1028">
    <property type="taxonomic scope" value="Bacteria"/>
</dbReference>
<dbReference type="PANTHER" id="PTHR43669">
    <property type="entry name" value="5-KETO-D-GLUCONATE 5-REDUCTASE"/>
    <property type="match status" value="1"/>
</dbReference>
<dbReference type="GO" id="GO:0016491">
    <property type="term" value="F:oxidoreductase activity"/>
    <property type="evidence" value="ECO:0007669"/>
    <property type="project" value="UniProtKB-KW"/>
</dbReference>
<sequence precursor="true">MNIANLFDLSGRIALVTGSSAGIGLALARGLGRAGAHVILNGRRSDRVTEAARSLRDEGSSVVGMPFDVTDSNAVKAAIDRIEAEIGPVDILVNNAGMQRRGPLEDYPEETWHELMATNVDSVFYVSQAVARRMIPRGRGKIINICSVQSELGRPSIAPYATTKGAVKMLTKGMAIDWGRHGIQVNGIGPGYFKTELNQALVDDKAFSDWLIGRTPSRRWGELEDLIGAAVFLASDASAFVNGQIIYVDGGVTASL</sequence>
<dbReference type="NCBIfam" id="NF005559">
    <property type="entry name" value="PRK07231.1"/>
    <property type="match status" value="1"/>
</dbReference>